<reference evidence="2 3" key="1">
    <citation type="submission" date="2012-04" db="EMBL/GenBank/DDBJ databases">
        <title>The Genome Sequence of Saprolegnia declina VS20.</title>
        <authorList>
            <consortium name="The Broad Institute Genome Sequencing Platform"/>
            <person name="Russ C."/>
            <person name="Nusbaum C."/>
            <person name="Tyler B."/>
            <person name="van West P."/>
            <person name="Dieguez-Uribeondo J."/>
            <person name="de Bruijn I."/>
            <person name="Tripathy S."/>
            <person name="Jiang R."/>
            <person name="Young S.K."/>
            <person name="Zeng Q."/>
            <person name="Gargeya S."/>
            <person name="Fitzgerald M."/>
            <person name="Haas B."/>
            <person name="Abouelleil A."/>
            <person name="Alvarado L."/>
            <person name="Arachchi H.M."/>
            <person name="Berlin A."/>
            <person name="Chapman S.B."/>
            <person name="Goldberg J."/>
            <person name="Griggs A."/>
            <person name="Gujja S."/>
            <person name="Hansen M."/>
            <person name="Howarth C."/>
            <person name="Imamovic A."/>
            <person name="Larimer J."/>
            <person name="McCowen C."/>
            <person name="Montmayeur A."/>
            <person name="Murphy C."/>
            <person name="Neiman D."/>
            <person name="Pearson M."/>
            <person name="Priest M."/>
            <person name="Roberts A."/>
            <person name="Saif S."/>
            <person name="Shea T."/>
            <person name="Sisk P."/>
            <person name="Sykes S."/>
            <person name="Wortman J."/>
            <person name="Nusbaum C."/>
            <person name="Birren B."/>
        </authorList>
    </citation>
    <scope>NUCLEOTIDE SEQUENCE [LARGE SCALE GENOMIC DNA]</scope>
    <source>
        <strain evidence="2 3">VS20</strain>
    </source>
</reference>
<protein>
    <recommendedName>
        <fullName evidence="4">RNase III domain-containing protein</fullName>
    </recommendedName>
</protein>
<organism evidence="2 3">
    <name type="scientific">Saprolegnia diclina (strain VS20)</name>
    <dbReference type="NCBI Taxonomy" id="1156394"/>
    <lineage>
        <taxon>Eukaryota</taxon>
        <taxon>Sar</taxon>
        <taxon>Stramenopiles</taxon>
        <taxon>Oomycota</taxon>
        <taxon>Saprolegniomycetes</taxon>
        <taxon>Saprolegniales</taxon>
        <taxon>Saprolegniaceae</taxon>
        <taxon>Saprolegnia</taxon>
    </lineage>
</organism>
<dbReference type="GeneID" id="19943540"/>
<keyword evidence="3" id="KW-1185">Reference proteome</keyword>
<feature type="compositionally biased region" description="Pro residues" evidence="1">
    <location>
        <begin position="227"/>
        <end position="238"/>
    </location>
</feature>
<dbReference type="OrthoDB" id="75169at2759"/>
<evidence type="ECO:0008006" key="4">
    <source>
        <dbReference type="Google" id="ProtNLM"/>
    </source>
</evidence>
<evidence type="ECO:0000313" key="2">
    <source>
        <dbReference type="EMBL" id="EQC40163.1"/>
    </source>
</evidence>
<dbReference type="GO" id="GO:0006396">
    <property type="term" value="P:RNA processing"/>
    <property type="evidence" value="ECO:0007669"/>
    <property type="project" value="InterPro"/>
</dbReference>
<dbReference type="InterPro" id="IPR036389">
    <property type="entry name" value="RNase_III_sf"/>
</dbReference>
<evidence type="ECO:0000256" key="1">
    <source>
        <dbReference type="SAM" id="MobiDB-lite"/>
    </source>
</evidence>
<dbReference type="OMA" id="HCHFTER"/>
<dbReference type="VEuPathDB" id="FungiDB:SDRG_02813"/>
<dbReference type="Gene3D" id="1.10.1520.10">
    <property type="entry name" value="Ribonuclease III domain"/>
    <property type="match status" value="1"/>
</dbReference>
<gene>
    <name evidence="2" type="ORF">SDRG_02813</name>
</gene>
<dbReference type="AlphaFoldDB" id="T0S4Y8"/>
<accession>T0S4Y8</accession>
<sequence>MVKPRPAGKKKPGRGAFMAKRTKRGGDKKLSSRAIKPRIDEAERRANEILEWLGDAVLDELVGRSLLRHVHLFCSTTHDNDLSNLELFRELRSTLVTNANLSCVYDKLFPAKYTILLHPLKLKEKADLVEVLVGRIASKARPSPSEIAKLDSVVSHMLHVEFTQWAVQAEADEKSKVNQFELLQELLDSDLSDSDASSSDAAPVEALSSLVPPVATTILSVVSAAEPPSPTEADPPSPTEADPPMRDDELYHAFTAVEDLLPNAAPASAQVASLLADVAALRTLATDPTHVLQTSRVMFEIFKMYGMSVLKERSSACLLFETQLAADQGKLTWVRQEVLSLENLAGTASALGLTSSTASARVQANSLRALVGFATAMNHNGAVDALLAFVLYLHHLRHRTHLCRKSGCPLGFLDDRRVIFEDLRAWLLHEESHCVHSFELFYASVWTSLPPTMALSALPRSVEATTTFLQRRQLPPVASDELTRLQSWLPERWCDLDTHLVLEAPPLSRKRKRAKSDEVDVDAAKRARKSFASFALLQRFEHRRFLCCLETLLVAFAKNEVRECDTYLHQLLSNMRDDETDELAGAMGSPRACCVTEHCLSLALKDNFYRLLMHELCLFHRLVSSSKTVTGGVRVTQIRRPPAYVFSDDTFTDVDVAIVL</sequence>
<name>T0S4Y8_SAPDV</name>
<feature type="region of interest" description="Disordered" evidence="1">
    <location>
        <begin position="1"/>
        <end position="32"/>
    </location>
</feature>
<dbReference type="eggNOG" id="ENOG502QUUB">
    <property type="taxonomic scope" value="Eukaryota"/>
</dbReference>
<feature type="compositionally biased region" description="Basic residues" evidence="1">
    <location>
        <begin position="1"/>
        <end position="13"/>
    </location>
</feature>
<dbReference type="SUPFAM" id="SSF82708">
    <property type="entry name" value="R3H domain"/>
    <property type="match status" value="1"/>
</dbReference>
<dbReference type="InParanoid" id="T0S4Y8"/>
<dbReference type="RefSeq" id="XP_008606637.1">
    <property type="nucleotide sequence ID" value="XM_008608415.1"/>
</dbReference>
<feature type="region of interest" description="Disordered" evidence="1">
    <location>
        <begin position="224"/>
        <end position="246"/>
    </location>
</feature>
<dbReference type="GO" id="GO:0003676">
    <property type="term" value="F:nucleic acid binding"/>
    <property type="evidence" value="ECO:0007669"/>
    <property type="project" value="InterPro"/>
</dbReference>
<dbReference type="GO" id="GO:0004525">
    <property type="term" value="F:ribonuclease III activity"/>
    <property type="evidence" value="ECO:0007669"/>
    <property type="project" value="InterPro"/>
</dbReference>
<dbReference type="Proteomes" id="UP000030762">
    <property type="component" value="Unassembled WGS sequence"/>
</dbReference>
<dbReference type="SUPFAM" id="SSF69065">
    <property type="entry name" value="RNase III domain-like"/>
    <property type="match status" value="1"/>
</dbReference>
<proteinExistence type="predicted"/>
<dbReference type="InterPro" id="IPR036867">
    <property type="entry name" value="R3H_dom_sf"/>
</dbReference>
<dbReference type="EMBL" id="JH767137">
    <property type="protein sequence ID" value="EQC40163.1"/>
    <property type="molecule type" value="Genomic_DNA"/>
</dbReference>
<evidence type="ECO:0000313" key="3">
    <source>
        <dbReference type="Proteomes" id="UP000030762"/>
    </source>
</evidence>